<dbReference type="PANTHER" id="PTHR43829:SF9">
    <property type="entry name" value="AQUAPORIN-9"/>
    <property type="match status" value="1"/>
</dbReference>
<keyword evidence="13" id="KW-1185">Reference proteome</keyword>
<evidence type="ECO:0000256" key="5">
    <source>
        <dbReference type="ARBA" id="ARBA00022737"/>
    </source>
</evidence>
<keyword evidence="5" id="KW-0677">Repeat</keyword>
<dbReference type="EMBL" id="AYKW01000015">
    <property type="protein sequence ID" value="PIL30333.1"/>
    <property type="molecule type" value="Genomic_DNA"/>
</dbReference>
<sequence>MSTPSISRELSPSSSPGAKEPAQVMELDSPSGPNPPLSPSRWSQIREIIKEPAAEFVGTAILVFFGNGVLCQALLSRNTNVTSMAYGDFLSVNFGFAVGLALGAWVTTGFSQGHINPAVTIAMATFRPKAFPWRKVPAYVFAQLMGGLCGAGIVYANYIHAIDLFEGGRGVRTVPGTAGLFATYAVGGLRVAFTAVVVQLSERMTGWFL</sequence>
<dbReference type="GO" id="GO:0015250">
    <property type="term" value="F:water channel activity"/>
    <property type="evidence" value="ECO:0007669"/>
    <property type="project" value="TreeGrafter"/>
</dbReference>
<name>A0A2G8S989_9APHY</name>
<evidence type="ECO:0000313" key="12">
    <source>
        <dbReference type="EMBL" id="PIL30333.1"/>
    </source>
</evidence>
<dbReference type="InterPro" id="IPR023271">
    <property type="entry name" value="Aquaporin-like"/>
</dbReference>
<evidence type="ECO:0000256" key="9">
    <source>
        <dbReference type="RuleBase" id="RU000477"/>
    </source>
</evidence>
<keyword evidence="7 11" id="KW-0472">Membrane</keyword>
<comment type="similarity">
    <text evidence="2 9">Belongs to the MIP/aquaporin (TC 1.A.8) family.</text>
</comment>
<proteinExistence type="inferred from homology"/>
<keyword evidence="4 9" id="KW-0812">Transmembrane</keyword>
<dbReference type="PRINTS" id="PR00783">
    <property type="entry name" value="MINTRINSICP"/>
</dbReference>
<evidence type="ECO:0000256" key="10">
    <source>
        <dbReference type="SAM" id="MobiDB-lite"/>
    </source>
</evidence>
<dbReference type="PANTHER" id="PTHR43829">
    <property type="entry name" value="AQUAPORIN OR AQUAGLYCEROPORIN RELATED"/>
    <property type="match status" value="1"/>
</dbReference>
<dbReference type="AlphaFoldDB" id="A0A2G8S989"/>
<feature type="transmembrane region" description="Helical" evidence="11">
    <location>
        <begin position="95"/>
        <end position="115"/>
    </location>
</feature>
<organism evidence="12 13">
    <name type="scientific">Ganoderma sinense ZZ0214-1</name>
    <dbReference type="NCBI Taxonomy" id="1077348"/>
    <lineage>
        <taxon>Eukaryota</taxon>
        <taxon>Fungi</taxon>
        <taxon>Dikarya</taxon>
        <taxon>Basidiomycota</taxon>
        <taxon>Agaricomycotina</taxon>
        <taxon>Agaricomycetes</taxon>
        <taxon>Polyporales</taxon>
        <taxon>Polyporaceae</taxon>
        <taxon>Ganoderma</taxon>
    </lineage>
</organism>
<keyword evidence="6 11" id="KW-1133">Transmembrane helix</keyword>
<dbReference type="InterPro" id="IPR000425">
    <property type="entry name" value="MIP"/>
</dbReference>
<comment type="subcellular location">
    <subcellularLocation>
        <location evidence="1">Membrane</location>
        <topology evidence="1">Multi-pass membrane protein</topology>
    </subcellularLocation>
</comment>
<evidence type="ECO:0000256" key="8">
    <source>
        <dbReference type="ARBA" id="ARBA00034651"/>
    </source>
</evidence>
<dbReference type="InterPro" id="IPR022357">
    <property type="entry name" value="MIP_CS"/>
</dbReference>
<evidence type="ECO:0000256" key="1">
    <source>
        <dbReference type="ARBA" id="ARBA00004141"/>
    </source>
</evidence>
<evidence type="ECO:0000313" key="13">
    <source>
        <dbReference type="Proteomes" id="UP000230002"/>
    </source>
</evidence>
<evidence type="ECO:0000256" key="6">
    <source>
        <dbReference type="ARBA" id="ARBA00022989"/>
    </source>
</evidence>
<dbReference type="InterPro" id="IPR050363">
    <property type="entry name" value="MIP/Aquaporin"/>
</dbReference>
<feature type="transmembrane region" description="Helical" evidence="11">
    <location>
        <begin position="178"/>
        <end position="200"/>
    </location>
</feature>
<evidence type="ECO:0000256" key="3">
    <source>
        <dbReference type="ARBA" id="ARBA00022448"/>
    </source>
</evidence>
<dbReference type="Gene3D" id="1.20.1080.10">
    <property type="entry name" value="Glycerol uptake facilitator protein"/>
    <property type="match status" value="1"/>
</dbReference>
<keyword evidence="3 9" id="KW-0813">Transport</keyword>
<evidence type="ECO:0000256" key="4">
    <source>
        <dbReference type="ARBA" id="ARBA00022692"/>
    </source>
</evidence>
<reference evidence="12 13" key="1">
    <citation type="journal article" date="2015" name="Sci. Rep.">
        <title>Chromosome-level genome map provides insights into diverse defense mechanisms in the medicinal fungus Ganoderma sinense.</title>
        <authorList>
            <person name="Zhu Y."/>
            <person name="Xu J."/>
            <person name="Sun C."/>
            <person name="Zhou S."/>
            <person name="Xu H."/>
            <person name="Nelson D.R."/>
            <person name="Qian J."/>
            <person name="Song J."/>
            <person name="Luo H."/>
            <person name="Xiang L."/>
            <person name="Li Y."/>
            <person name="Xu Z."/>
            <person name="Ji A."/>
            <person name="Wang L."/>
            <person name="Lu S."/>
            <person name="Hayward A."/>
            <person name="Sun W."/>
            <person name="Li X."/>
            <person name="Schwartz D.C."/>
            <person name="Wang Y."/>
            <person name="Chen S."/>
        </authorList>
    </citation>
    <scope>NUCLEOTIDE SEQUENCE [LARGE SCALE GENOMIC DNA]</scope>
    <source>
        <strain evidence="12 13">ZZ0214-1</strain>
    </source>
</reference>
<evidence type="ECO:0000256" key="7">
    <source>
        <dbReference type="ARBA" id="ARBA00023136"/>
    </source>
</evidence>
<feature type="compositionally biased region" description="Low complexity" evidence="10">
    <location>
        <begin position="1"/>
        <end position="16"/>
    </location>
</feature>
<dbReference type="Pfam" id="PF00230">
    <property type="entry name" value="MIP"/>
    <property type="match status" value="1"/>
</dbReference>
<dbReference type="SUPFAM" id="SSF81338">
    <property type="entry name" value="Aquaporin-like"/>
    <property type="match status" value="1"/>
</dbReference>
<feature type="transmembrane region" description="Helical" evidence="11">
    <location>
        <begin position="56"/>
        <end position="75"/>
    </location>
</feature>
<comment type="caution">
    <text evidence="12">The sequence shown here is derived from an EMBL/GenBank/DDBJ whole genome shotgun (WGS) entry which is preliminary data.</text>
</comment>
<comment type="catalytic activity">
    <reaction evidence="8">
        <text>H2O(in) = H2O(out)</text>
        <dbReference type="Rhea" id="RHEA:29667"/>
        <dbReference type="ChEBI" id="CHEBI:15377"/>
    </reaction>
</comment>
<accession>A0A2G8S989</accession>
<feature type="transmembrane region" description="Helical" evidence="11">
    <location>
        <begin position="136"/>
        <end position="158"/>
    </location>
</feature>
<evidence type="ECO:0000256" key="11">
    <source>
        <dbReference type="SAM" id="Phobius"/>
    </source>
</evidence>
<dbReference type="STRING" id="1077348.A0A2G8S989"/>
<dbReference type="PROSITE" id="PS00221">
    <property type="entry name" value="MIP"/>
    <property type="match status" value="1"/>
</dbReference>
<feature type="region of interest" description="Disordered" evidence="10">
    <location>
        <begin position="1"/>
        <end position="40"/>
    </location>
</feature>
<dbReference type="Proteomes" id="UP000230002">
    <property type="component" value="Unassembled WGS sequence"/>
</dbReference>
<dbReference type="GO" id="GO:0005886">
    <property type="term" value="C:plasma membrane"/>
    <property type="evidence" value="ECO:0007669"/>
    <property type="project" value="TreeGrafter"/>
</dbReference>
<gene>
    <name evidence="12" type="ORF">GSI_07517</name>
</gene>
<protein>
    <submittedName>
        <fullName evidence="12">Transporter</fullName>
    </submittedName>
</protein>
<dbReference type="GO" id="GO:0015254">
    <property type="term" value="F:glycerol channel activity"/>
    <property type="evidence" value="ECO:0007669"/>
    <property type="project" value="TreeGrafter"/>
</dbReference>
<evidence type="ECO:0000256" key="2">
    <source>
        <dbReference type="ARBA" id="ARBA00006175"/>
    </source>
</evidence>
<dbReference type="OrthoDB" id="3222at2759"/>